<dbReference type="HOGENOM" id="CLU_1033521_0_0_6"/>
<accession>Q2SG45</accession>
<dbReference type="SUPFAM" id="SSF51197">
    <property type="entry name" value="Clavaminate synthase-like"/>
    <property type="match status" value="1"/>
</dbReference>
<name>Q2SG45_HAHCH</name>
<sequence length="269" mass="31763">MLSLYAKDSMVDFLVQKLDYKIRCALTPFPVAKEYKAHLDTLNRDGCVVFEEYFSPEQVDEFLEDIEAAKKRQDLTRVANGHIDTGISRVYDVADVAPMTRKIFEDPMILSLIKGYCSSKCELLKTFYEEKREVGTSSQSNHHHFDDWRHRIKVWVYLTDVTENQAPTTITLGSHKNHLWRYWPEYNYFLHFRTDENNRYTEMTDYSGMFWPHEAATIRKLWKYKEKTITGKKGTMFIFDSRALHRSTVLKEGERKIITGYYTYKGLGL</sequence>
<dbReference type="STRING" id="349521.HCH_03639"/>
<dbReference type="AlphaFoldDB" id="Q2SG45"/>
<evidence type="ECO:0000313" key="2">
    <source>
        <dbReference type="Proteomes" id="UP000000238"/>
    </source>
</evidence>
<gene>
    <name evidence="1" type="ordered locus">HCH_03639</name>
</gene>
<dbReference type="RefSeq" id="WP_011397447.1">
    <property type="nucleotide sequence ID" value="NC_007645.1"/>
</dbReference>
<dbReference type="Gene3D" id="2.60.120.620">
    <property type="entry name" value="q2cbj1_9rhob like domain"/>
    <property type="match status" value="1"/>
</dbReference>
<dbReference type="OrthoDB" id="547161at2"/>
<dbReference type="InterPro" id="IPR008775">
    <property type="entry name" value="Phytyl_CoA_dOase-like"/>
</dbReference>
<dbReference type="Proteomes" id="UP000000238">
    <property type="component" value="Chromosome"/>
</dbReference>
<organism evidence="1 2">
    <name type="scientific">Hahella chejuensis (strain KCTC 2396)</name>
    <dbReference type="NCBI Taxonomy" id="349521"/>
    <lineage>
        <taxon>Bacteria</taxon>
        <taxon>Pseudomonadati</taxon>
        <taxon>Pseudomonadota</taxon>
        <taxon>Gammaproteobacteria</taxon>
        <taxon>Oceanospirillales</taxon>
        <taxon>Hahellaceae</taxon>
        <taxon>Hahella</taxon>
    </lineage>
</organism>
<reference evidence="1 2" key="1">
    <citation type="journal article" date="2005" name="Nucleic Acids Res.">
        <title>Genomic blueprint of Hahella chejuensis, a marine microbe producing an algicidal agent.</title>
        <authorList>
            <person name="Jeong H."/>
            <person name="Yim J.H."/>
            <person name="Lee C."/>
            <person name="Choi S.-H."/>
            <person name="Park Y.K."/>
            <person name="Yoon S.H."/>
            <person name="Hur C.-G."/>
            <person name="Kang H.-Y."/>
            <person name="Kim D."/>
            <person name="Lee H.H."/>
            <person name="Park K.H."/>
            <person name="Park S.-H."/>
            <person name="Park H.-S."/>
            <person name="Lee H.K."/>
            <person name="Oh T.K."/>
            <person name="Kim J.F."/>
        </authorList>
    </citation>
    <scope>NUCLEOTIDE SEQUENCE [LARGE SCALE GENOMIC DNA]</scope>
    <source>
        <strain evidence="1 2">KCTC 2396</strain>
    </source>
</reference>
<dbReference type="KEGG" id="hch:HCH_03639"/>
<proteinExistence type="predicted"/>
<dbReference type="Pfam" id="PF05721">
    <property type="entry name" value="PhyH"/>
    <property type="match status" value="1"/>
</dbReference>
<evidence type="ECO:0000313" key="1">
    <source>
        <dbReference type="EMBL" id="ABC30379.1"/>
    </source>
</evidence>
<protein>
    <submittedName>
        <fullName evidence="1">Probable deoxygenase</fullName>
    </submittedName>
</protein>
<dbReference type="EMBL" id="CP000155">
    <property type="protein sequence ID" value="ABC30379.1"/>
    <property type="molecule type" value="Genomic_DNA"/>
</dbReference>
<dbReference type="GO" id="GO:0016706">
    <property type="term" value="F:2-oxoglutarate-dependent dioxygenase activity"/>
    <property type="evidence" value="ECO:0007669"/>
    <property type="project" value="UniProtKB-ARBA"/>
</dbReference>
<keyword evidence="2" id="KW-1185">Reference proteome</keyword>